<evidence type="ECO:0000313" key="2">
    <source>
        <dbReference type="Proteomes" id="UP001259832"/>
    </source>
</evidence>
<protein>
    <submittedName>
        <fullName evidence="1">Uncharacterized protein</fullName>
    </submittedName>
</protein>
<reference evidence="1" key="1">
    <citation type="submission" date="2023-08" db="EMBL/GenBank/DDBJ databases">
        <title>Reference Genome Resource for the Citrus Pathogen Phytophthora citrophthora.</title>
        <authorList>
            <person name="Moller H."/>
            <person name="Coetzee B."/>
            <person name="Rose L.J."/>
            <person name="Van Niekerk J.M."/>
        </authorList>
    </citation>
    <scope>NUCLEOTIDE SEQUENCE</scope>
    <source>
        <strain evidence="1">STE-U-9442</strain>
    </source>
</reference>
<dbReference type="EMBL" id="JASMQC010000033">
    <property type="protein sequence ID" value="KAK1931626.1"/>
    <property type="molecule type" value="Genomic_DNA"/>
</dbReference>
<proteinExistence type="predicted"/>
<dbReference type="AlphaFoldDB" id="A0AAD9LCP8"/>
<name>A0AAD9LCP8_9STRA</name>
<comment type="caution">
    <text evidence="1">The sequence shown here is derived from an EMBL/GenBank/DDBJ whole genome shotgun (WGS) entry which is preliminary data.</text>
</comment>
<sequence>MYEDPKQIVSADAAGGAAMVDDGRLLRGVEKKMKAEEEELLRVAGLGYCVPAVPINRSTRTGPIRSCDDYGTLFTPPMIRRVG</sequence>
<evidence type="ECO:0000313" key="1">
    <source>
        <dbReference type="EMBL" id="KAK1931626.1"/>
    </source>
</evidence>
<gene>
    <name evidence="1" type="ORF">P3T76_012955</name>
</gene>
<organism evidence="1 2">
    <name type="scientific">Phytophthora citrophthora</name>
    <dbReference type="NCBI Taxonomy" id="4793"/>
    <lineage>
        <taxon>Eukaryota</taxon>
        <taxon>Sar</taxon>
        <taxon>Stramenopiles</taxon>
        <taxon>Oomycota</taxon>
        <taxon>Peronosporomycetes</taxon>
        <taxon>Peronosporales</taxon>
        <taxon>Peronosporaceae</taxon>
        <taxon>Phytophthora</taxon>
    </lineage>
</organism>
<keyword evidence="2" id="KW-1185">Reference proteome</keyword>
<accession>A0AAD9LCP8</accession>
<dbReference type="Proteomes" id="UP001259832">
    <property type="component" value="Unassembled WGS sequence"/>
</dbReference>